<evidence type="ECO:0000256" key="1">
    <source>
        <dbReference type="SAM" id="SignalP"/>
    </source>
</evidence>
<proteinExistence type="predicted"/>
<feature type="chain" id="PRO_5031129237" evidence="1">
    <location>
        <begin position="21"/>
        <end position="192"/>
    </location>
</feature>
<evidence type="ECO:0000313" key="2">
    <source>
        <dbReference type="EMBL" id="MYM70529.1"/>
    </source>
</evidence>
<dbReference type="Proteomes" id="UP000450012">
    <property type="component" value="Unassembled WGS sequence"/>
</dbReference>
<keyword evidence="1" id="KW-0732">Signal</keyword>
<reference evidence="2 3" key="1">
    <citation type="submission" date="2019-12" db="EMBL/GenBank/DDBJ databases">
        <title>Novel species isolated from a subtropical stream in China.</title>
        <authorList>
            <person name="Lu H."/>
        </authorList>
    </citation>
    <scope>NUCLEOTIDE SEQUENCE [LARGE SCALE GENOMIC DNA]</scope>
    <source>
        <strain evidence="2 3">FT55W</strain>
    </source>
</reference>
<feature type="signal peptide" evidence="1">
    <location>
        <begin position="1"/>
        <end position="20"/>
    </location>
</feature>
<keyword evidence="3" id="KW-1185">Reference proteome</keyword>
<gene>
    <name evidence="2" type="ORF">GTP45_27505</name>
</gene>
<protein>
    <submittedName>
        <fullName evidence="2">Uncharacterized protein</fullName>
    </submittedName>
</protein>
<dbReference type="EMBL" id="WWCK01000011">
    <property type="protein sequence ID" value="MYM70529.1"/>
    <property type="molecule type" value="Genomic_DNA"/>
</dbReference>
<comment type="caution">
    <text evidence="2">The sequence shown here is derived from an EMBL/GenBank/DDBJ whole genome shotgun (WGS) entry which is preliminary data.</text>
</comment>
<name>A0A7X4GXU8_9BURK</name>
<dbReference type="RefSeq" id="WP_161017030.1">
    <property type="nucleotide sequence ID" value="NZ_WWCK01000011.1"/>
</dbReference>
<organism evidence="2 3">
    <name type="scientific">Duganella rivi</name>
    <dbReference type="NCBI Taxonomy" id="2666083"/>
    <lineage>
        <taxon>Bacteria</taxon>
        <taxon>Pseudomonadati</taxon>
        <taxon>Pseudomonadota</taxon>
        <taxon>Betaproteobacteria</taxon>
        <taxon>Burkholderiales</taxon>
        <taxon>Oxalobacteraceae</taxon>
        <taxon>Telluria group</taxon>
        <taxon>Duganella</taxon>
    </lineage>
</organism>
<accession>A0A7X4GXU8</accession>
<dbReference type="AlphaFoldDB" id="A0A7X4GXU8"/>
<sequence length="192" mass="20646">MTALAARLAGLKGVTLPAYAKWAAAAALMAAAYGVGRLHEARRGADAMIAYQAKQTAQGVRIVERQGKVVTVTETKYRDRIQTVYVKGEEIEKSIPVYVQPADVGRFAVNAGFVRVLAAGWTGEAVGPARDSDREPAGVPLDDIAATEVHNATSCRAWRKQVIGWREFYAGQQVAINGQAGTWADSLEDDDE</sequence>
<evidence type="ECO:0000313" key="3">
    <source>
        <dbReference type="Proteomes" id="UP000450012"/>
    </source>
</evidence>